<keyword evidence="2" id="KW-1185">Reference proteome</keyword>
<reference evidence="1 2" key="1">
    <citation type="submission" date="2021-03" db="EMBL/GenBank/DDBJ databases">
        <title>Muricauda lutimaris sp. nov. and Muricauda ruestringensis sp. nov, two marine members of the Flavobacteriaceae isolated from deep sea sediments of Western Pacific.</title>
        <authorList>
            <person name="Zhao S."/>
            <person name="Liu R."/>
        </authorList>
    </citation>
    <scope>NUCLEOTIDE SEQUENCE [LARGE SCALE GENOMIC DNA]</scope>
    <source>
        <strain evidence="1 2">BC31-1-A7</strain>
    </source>
</reference>
<evidence type="ECO:0000313" key="1">
    <source>
        <dbReference type="EMBL" id="MBO0354727.1"/>
    </source>
</evidence>
<name>A0ABS3G5M2_9FLAO</name>
<accession>A0ABS3G5M2</accession>
<evidence type="ECO:0000313" key="2">
    <source>
        <dbReference type="Proteomes" id="UP000664044"/>
    </source>
</evidence>
<proteinExistence type="predicted"/>
<comment type="caution">
    <text evidence="1">The sequence shown here is derived from an EMBL/GenBank/DDBJ whole genome shotgun (WGS) entry which is preliminary data.</text>
</comment>
<sequence>MKLKKQRLKTLEEIQQLRSNLSGLLGNKKSIDPKGNHVSFEVRDNNHLLTQIISLLEVCVYALDGDGMMLFPANQNASKEDSVVQVLELVLAILPDSQLYFMDKLDEKLSELEKKEFIDRDV</sequence>
<dbReference type="EMBL" id="JAFLNL010000006">
    <property type="protein sequence ID" value="MBO0354727.1"/>
    <property type="molecule type" value="Genomic_DNA"/>
</dbReference>
<gene>
    <name evidence="1" type="ORF">J0656_11940</name>
</gene>
<dbReference type="RefSeq" id="WP_207034077.1">
    <property type="nucleotide sequence ID" value="NZ_JAFLNL010000006.1"/>
</dbReference>
<dbReference type="Proteomes" id="UP000664044">
    <property type="component" value="Unassembled WGS sequence"/>
</dbReference>
<protein>
    <submittedName>
        <fullName evidence="1">Uncharacterized protein</fullName>
    </submittedName>
</protein>
<organism evidence="1 2">
    <name type="scientific">Flagellimonas aurea</name>
    <dbReference type="NCBI Taxonomy" id="2915619"/>
    <lineage>
        <taxon>Bacteria</taxon>
        <taxon>Pseudomonadati</taxon>
        <taxon>Bacteroidota</taxon>
        <taxon>Flavobacteriia</taxon>
        <taxon>Flavobacteriales</taxon>
        <taxon>Flavobacteriaceae</taxon>
        <taxon>Flagellimonas</taxon>
    </lineage>
</organism>